<evidence type="ECO:0000313" key="1">
    <source>
        <dbReference type="EMBL" id="PQJ84913.1"/>
    </source>
</evidence>
<evidence type="ECO:0000313" key="2">
    <source>
        <dbReference type="Proteomes" id="UP000239263"/>
    </source>
</evidence>
<proteinExistence type="predicted"/>
<dbReference type="OrthoDB" id="5918655at2"/>
<dbReference type="Proteomes" id="UP000239263">
    <property type="component" value="Unassembled WGS sequence"/>
</dbReference>
<dbReference type="AlphaFoldDB" id="A0A2S7X3Z5"/>
<dbReference type="RefSeq" id="WP_105056292.1">
    <property type="nucleotide sequence ID" value="NZ_CAWNRT010000002.1"/>
</dbReference>
<name>A0A2S7X3Z5_9GAMM</name>
<dbReference type="EMBL" id="MSCO01000002">
    <property type="protein sequence ID" value="PQJ84913.1"/>
    <property type="molecule type" value="Genomic_DNA"/>
</dbReference>
<sequence>MGRRFLVMERFEQRVRKTHERFGYISLEAITSSYFIYRKEALEFVPIKRTELVPFSRRPSNVTQLRLNQMLGALNKANEVTRLRREVN</sequence>
<accession>A0A2S7X3Z5</accession>
<protein>
    <submittedName>
        <fullName evidence="1">Uncharacterized protein</fullName>
    </submittedName>
</protein>
<organism evidence="1 2">
    <name type="scientific">Aliivibrio sifiae</name>
    <dbReference type="NCBI Taxonomy" id="566293"/>
    <lineage>
        <taxon>Bacteria</taxon>
        <taxon>Pseudomonadati</taxon>
        <taxon>Pseudomonadota</taxon>
        <taxon>Gammaproteobacteria</taxon>
        <taxon>Vibrionales</taxon>
        <taxon>Vibrionaceae</taxon>
        <taxon>Aliivibrio</taxon>
    </lineage>
</organism>
<reference evidence="1 2" key="1">
    <citation type="submission" date="2016-12" db="EMBL/GenBank/DDBJ databases">
        <title>Diversity of luminous bacteria.</title>
        <authorList>
            <person name="Yoshizawa S."/>
            <person name="Kogure K."/>
        </authorList>
    </citation>
    <scope>NUCLEOTIDE SEQUENCE [LARGE SCALE GENOMIC DNA]</scope>
    <source>
        <strain evidence="1 2">ATCC 33715</strain>
    </source>
</reference>
<comment type="caution">
    <text evidence="1">The sequence shown here is derived from an EMBL/GenBank/DDBJ whole genome shotgun (WGS) entry which is preliminary data.</text>
</comment>
<gene>
    <name evidence="1" type="ORF">BTO22_15615</name>
</gene>